<accession>A0AAD2CXC3</accession>
<evidence type="ECO:0000313" key="3">
    <source>
        <dbReference type="Proteomes" id="UP001295684"/>
    </source>
</evidence>
<organism evidence="2 3">
    <name type="scientific">Euplotes crassus</name>
    <dbReference type="NCBI Taxonomy" id="5936"/>
    <lineage>
        <taxon>Eukaryota</taxon>
        <taxon>Sar</taxon>
        <taxon>Alveolata</taxon>
        <taxon>Ciliophora</taxon>
        <taxon>Intramacronucleata</taxon>
        <taxon>Spirotrichea</taxon>
        <taxon>Hypotrichia</taxon>
        <taxon>Euplotida</taxon>
        <taxon>Euplotidae</taxon>
        <taxon>Moneuplotes</taxon>
    </lineage>
</organism>
<comment type="caution">
    <text evidence="2">The sequence shown here is derived from an EMBL/GenBank/DDBJ whole genome shotgun (WGS) entry which is preliminary data.</text>
</comment>
<sequence length="344" mass="38675">MKNVIVALLAIVLLTSTFSVVKAKKTQKARLFGLENSFKSGLTFIELFDSFLDGFEVNSLVANSTECVHKTERGYADVYEAINHLIHRGWTWENHLDLLGSMGHVTPITRTCFDVTVGAREQINSFFGNFDGFIDFASQVRGGIITNAWEWYTISSALVSAIQNNRPKEVAFQAGRGLKLLFKFNPRLNTQNVAELEASLPSLRPLEDFMKGFITGSRVFDSENIRNCVNETEFLVASIEDANREFSRRTDAGFRAGVFEVADIFERLKPLYLWCYDGTNDVVRIATNMYNTFNSPIDIVINAARNGPAISAAALSVWQAFRNENWKTVGEQSGYIFFMVFKTG</sequence>
<evidence type="ECO:0000256" key="1">
    <source>
        <dbReference type="SAM" id="SignalP"/>
    </source>
</evidence>
<dbReference type="Proteomes" id="UP001295684">
    <property type="component" value="Unassembled WGS sequence"/>
</dbReference>
<feature type="signal peptide" evidence="1">
    <location>
        <begin position="1"/>
        <end position="23"/>
    </location>
</feature>
<gene>
    <name evidence="2" type="ORF">ECRASSUSDP1_LOCUS14456</name>
</gene>
<evidence type="ECO:0000313" key="2">
    <source>
        <dbReference type="EMBL" id="CAI2373118.1"/>
    </source>
</evidence>
<keyword evidence="3" id="KW-1185">Reference proteome</keyword>
<name>A0AAD2CXC3_EUPCR</name>
<feature type="chain" id="PRO_5041996722" evidence="1">
    <location>
        <begin position="24"/>
        <end position="344"/>
    </location>
</feature>
<proteinExistence type="predicted"/>
<keyword evidence="1" id="KW-0732">Signal</keyword>
<dbReference type="AlphaFoldDB" id="A0AAD2CXC3"/>
<reference evidence="2" key="1">
    <citation type="submission" date="2023-07" db="EMBL/GenBank/DDBJ databases">
        <authorList>
            <consortium name="AG Swart"/>
            <person name="Singh M."/>
            <person name="Singh A."/>
            <person name="Seah K."/>
            <person name="Emmerich C."/>
        </authorList>
    </citation>
    <scope>NUCLEOTIDE SEQUENCE</scope>
    <source>
        <strain evidence="2">DP1</strain>
    </source>
</reference>
<dbReference type="EMBL" id="CAMPGE010014445">
    <property type="protein sequence ID" value="CAI2373118.1"/>
    <property type="molecule type" value="Genomic_DNA"/>
</dbReference>
<protein>
    <submittedName>
        <fullName evidence="2">Uncharacterized protein</fullName>
    </submittedName>
</protein>